<sequence>MKEFILRNQRLEAAFDEYGRLVRLKNRKTGWKIQEREALALSFAMQVPLEGRRNNTVYGSEQQPPELGQPADNVLQFTWKGLKSAYTGLLDIIFTARVTLHMRGLLFESRVENRSPYTVESVEYPCLGAVERPEGAQPFYRMNGAYCRLMKTELAPHFANQMGYWGVDYPTQLAGGPESPFVLVGNEEQGLYVGNHDTTCKELVQFCFVMKPGQEDSLRFTVPAGREADGKPVHMELKVFHFPYAAPGETVEASPVFAGAYEGNWERGADLYKSWRSTWFKRPPAPSWIKPVHAWLQLHINSPEDELRCRYQDLVRYGRSCAQNGIRAIQLVGWNTGGQDRAYPLHDTDGRLGTAGELRQAIAEIQQMGVKVVLFNKYTWADRSLPQFRTRFLQYAAKDPYGDYRVHPGYQYQTPAQLSDINTRRLVPMCMNSAQWRDFCCGEFEKSIDLGADGILYDECQHHGGAFYCFDPSHGHHVPANIYAGDHLLAQDFRAVAEKKKPDFLFAGEACYDLELRDYALAYFRITPDHIPLQRYLDPYAGLMAAVTGFNDRDAINLCLVYRYIISYEPYMFKGSPEDFPRTIAYGRMVDALRTRYSNLLWDAEFTGTKGLLLESAQKESLHYSVFIEPGTGRRAAAIANTDAERPAEVKVRFELQTSNLWFFSPEEPDGKVCGGSRVIPPRSLAVLYEK</sequence>
<accession>A0A328UCI9</accession>
<evidence type="ECO:0000259" key="1">
    <source>
        <dbReference type="Pfam" id="PF19773"/>
    </source>
</evidence>
<dbReference type="InterPro" id="IPR046226">
    <property type="entry name" value="DUF6259"/>
</dbReference>
<dbReference type="AlphaFoldDB" id="A0A328UCI9"/>
<proteinExistence type="predicted"/>
<dbReference type="InterPro" id="IPR017853">
    <property type="entry name" value="GH"/>
</dbReference>
<dbReference type="EMBL" id="QLYR01000007">
    <property type="protein sequence ID" value="RAQ28138.1"/>
    <property type="molecule type" value="Genomic_DNA"/>
</dbReference>
<dbReference type="Pfam" id="PF19773">
    <property type="entry name" value="DUF6259"/>
    <property type="match status" value="1"/>
</dbReference>
<protein>
    <recommendedName>
        <fullName evidence="1">DUF6259 domain-containing protein</fullName>
    </recommendedName>
</protein>
<feature type="domain" description="DUF6259" evidence="1">
    <location>
        <begin position="258"/>
        <end position="512"/>
    </location>
</feature>
<name>A0A328UCI9_9FIRM</name>
<reference evidence="2 3" key="1">
    <citation type="submission" date="2018-06" db="EMBL/GenBank/DDBJ databases">
        <title>Noncontiguous genome sequence of Ruminococcaceae bacterium ASD2818.</title>
        <authorList>
            <person name="Chaplin A.V."/>
            <person name="Sokolova S.R."/>
            <person name="Kochetkova T.O."/>
            <person name="Goltsov A.Y."/>
            <person name="Trofimov D.Y."/>
            <person name="Efimov B.A."/>
        </authorList>
    </citation>
    <scope>NUCLEOTIDE SEQUENCE [LARGE SCALE GENOMIC DNA]</scope>
    <source>
        <strain evidence="2 3">ASD2818</strain>
    </source>
</reference>
<comment type="caution">
    <text evidence="2">The sequence shown here is derived from an EMBL/GenBank/DDBJ whole genome shotgun (WGS) entry which is preliminary data.</text>
</comment>
<organism evidence="2 3">
    <name type="scientific">Hydrogeniiclostridium mannosilyticum</name>
    <dbReference type="NCBI Taxonomy" id="2764322"/>
    <lineage>
        <taxon>Bacteria</taxon>
        <taxon>Bacillati</taxon>
        <taxon>Bacillota</taxon>
        <taxon>Clostridia</taxon>
        <taxon>Eubacteriales</taxon>
        <taxon>Acutalibacteraceae</taxon>
        <taxon>Hydrogeniiclostridium</taxon>
    </lineage>
</organism>
<evidence type="ECO:0000313" key="3">
    <source>
        <dbReference type="Proteomes" id="UP000249377"/>
    </source>
</evidence>
<gene>
    <name evidence="2" type="ORF">DPQ25_10275</name>
</gene>
<dbReference type="SUPFAM" id="SSF51445">
    <property type="entry name" value="(Trans)glycosidases"/>
    <property type="match status" value="1"/>
</dbReference>
<keyword evidence="3" id="KW-1185">Reference proteome</keyword>
<evidence type="ECO:0000313" key="2">
    <source>
        <dbReference type="EMBL" id="RAQ28138.1"/>
    </source>
</evidence>
<dbReference type="Proteomes" id="UP000249377">
    <property type="component" value="Unassembled WGS sequence"/>
</dbReference>